<keyword evidence="1" id="KW-0175">Coiled coil</keyword>
<dbReference type="AlphaFoldDB" id="A0A0F9UUV1"/>
<reference evidence="2" key="1">
    <citation type="journal article" date="2015" name="Nature">
        <title>Complex archaea that bridge the gap between prokaryotes and eukaryotes.</title>
        <authorList>
            <person name="Spang A."/>
            <person name="Saw J.H."/>
            <person name="Jorgensen S.L."/>
            <person name="Zaremba-Niedzwiedzka K."/>
            <person name="Martijn J."/>
            <person name="Lind A.E."/>
            <person name="van Eijk R."/>
            <person name="Schleper C."/>
            <person name="Guy L."/>
            <person name="Ettema T.J."/>
        </authorList>
    </citation>
    <scope>NUCLEOTIDE SEQUENCE</scope>
</reference>
<protein>
    <submittedName>
        <fullName evidence="2">Uncharacterized protein</fullName>
    </submittedName>
</protein>
<comment type="caution">
    <text evidence="2">The sequence shown here is derived from an EMBL/GenBank/DDBJ whole genome shotgun (WGS) entry which is preliminary data.</text>
</comment>
<evidence type="ECO:0000256" key="1">
    <source>
        <dbReference type="SAM" id="Coils"/>
    </source>
</evidence>
<organism evidence="2">
    <name type="scientific">marine sediment metagenome</name>
    <dbReference type="NCBI Taxonomy" id="412755"/>
    <lineage>
        <taxon>unclassified sequences</taxon>
        <taxon>metagenomes</taxon>
        <taxon>ecological metagenomes</taxon>
    </lineage>
</organism>
<dbReference type="EMBL" id="LAZR01000070">
    <property type="protein sequence ID" value="KKN95524.1"/>
    <property type="molecule type" value="Genomic_DNA"/>
</dbReference>
<name>A0A0F9UUV1_9ZZZZ</name>
<proteinExistence type="predicted"/>
<feature type="coiled-coil region" evidence="1">
    <location>
        <begin position="6"/>
        <end position="33"/>
    </location>
</feature>
<sequence>MNPYSKQETEERIKALRESLNQLENQLANHSDNDASQHDLIEHLDEFIDAVDHKVLSLKTFWSSLKKDWQKSRN</sequence>
<gene>
    <name evidence="2" type="ORF">LCGC14_0177690</name>
</gene>
<evidence type="ECO:0000313" key="2">
    <source>
        <dbReference type="EMBL" id="KKN95524.1"/>
    </source>
</evidence>
<accession>A0A0F9UUV1</accession>